<name>A0AAV0TZX8_9STRA</name>
<organism evidence="2 3">
    <name type="scientific">Peronospora destructor</name>
    <dbReference type="NCBI Taxonomy" id="86335"/>
    <lineage>
        <taxon>Eukaryota</taxon>
        <taxon>Sar</taxon>
        <taxon>Stramenopiles</taxon>
        <taxon>Oomycota</taxon>
        <taxon>Peronosporomycetes</taxon>
        <taxon>Peronosporales</taxon>
        <taxon>Peronosporaceae</taxon>
        <taxon>Peronospora</taxon>
    </lineage>
</organism>
<evidence type="ECO:0000256" key="1">
    <source>
        <dbReference type="SAM" id="MobiDB-lite"/>
    </source>
</evidence>
<proteinExistence type="predicted"/>
<protein>
    <submittedName>
        <fullName evidence="2">Uncharacterized protein</fullName>
    </submittedName>
</protein>
<feature type="region of interest" description="Disordered" evidence="1">
    <location>
        <begin position="1"/>
        <end position="30"/>
    </location>
</feature>
<reference evidence="2" key="1">
    <citation type="submission" date="2022-12" db="EMBL/GenBank/DDBJ databases">
        <authorList>
            <person name="Webb A."/>
        </authorList>
    </citation>
    <scope>NUCLEOTIDE SEQUENCE</scope>
    <source>
        <strain evidence="2">Pd1</strain>
    </source>
</reference>
<sequence length="266" mass="29498">MTDDDTLDAVELSGDSNGDTSTATTEPAPAAAIATANRSEIGMGGNGGINCITMPDRLSMASGLNLRLLQLEWMPLWAAQRGGLFVLKQLHFVKHPQLFIQQTFEAIMRYTKAGNSLQWFQAHSPTLTGDLSIVKWGVSSVWIPHIFLKVPAAELHAKLGRLTIWKDALLAAARCGQTEILWLHEMFAFSATYLRVLPQMQRREEISFVSTSGLLEAMVNCHVDVVQWVCAVDVDLVSQQTLEWRGELATFLREFPSKLGFVFPPL</sequence>
<dbReference type="EMBL" id="CANTFM010000807">
    <property type="protein sequence ID" value="CAI5730306.1"/>
    <property type="molecule type" value="Genomic_DNA"/>
</dbReference>
<comment type="caution">
    <text evidence="2">The sequence shown here is derived from an EMBL/GenBank/DDBJ whole genome shotgun (WGS) entry which is preliminary data.</text>
</comment>
<keyword evidence="3" id="KW-1185">Reference proteome</keyword>
<accession>A0AAV0TZX8</accession>
<gene>
    <name evidence="2" type="ORF">PDE001_LOCUS4467</name>
</gene>
<feature type="compositionally biased region" description="Low complexity" evidence="1">
    <location>
        <begin position="20"/>
        <end position="30"/>
    </location>
</feature>
<dbReference type="AlphaFoldDB" id="A0AAV0TZX8"/>
<dbReference type="Proteomes" id="UP001162029">
    <property type="component" value="Unassembled WGS sequence"/>
</dbReference>
<evidence type="ECO:0000313" key="2">
    <source>
        <dbReference type="EMBL" id="CAI5730306.1"/>
    </source>
</evidence>
<evidence type="ECO:0000313" key="3">
    <source>
        <dbReference type="Proteomes" id="UP001162029"/>
    </source>
</evidence>